<dbReference type="EMBL" id="LFJN01000032">
    <property type="protein sequence ID" value="KPI36361.1"/>
    <property type="molecule type" value="Genomic_DNA"/>
</dbReference>
<evidence type="ECO:0000313" key="1">
    <source>
        <dbReference type="EMBL" id="KPI36361.1"/>
    </source>
</evidence>
<organism evidence="1 2">
    <name type="scientific">Cyphellophora attinorum</name>
    <dbReference type="NCBI Taxonomy" id="1664694"/>
    <lineage>
        <taxon>Eukaryota</taxon>
        <taxon>Fungi</taxon>
        <taxon>Dikarya</taxon>
        <taxon>Ascomycota</taxon>
        <taxon>Pezizomycotina</taxon>
        <taxon>Eurotiomycetes</taxon>
        <taxon>Chaetothyriomycetidae</taxon>
        <taxon>Chaetothyriales</taxon>
        <taxon>Cyphellophoraceae</taxon>
        <taxon>Cyphellophora</taxon>
    </lineage>
</organism>
<dbReference type="GeneID" id="28739509"/>
<name>A0A0N0NIY4_9EURO</name>
<gene>
    <name evidence="1" type="ORF">AB675_7274</name>
</gene>
<dbReference type="Proteomes" id="UP000038010">
    <property type="component" value="Unassembled WGS sequence"/>
</dbReference>
<proteinExistence type="predicted"/>
<sequence length="238" mass="26933">MVARETALRQATIGANTKGVYSFNPRRTLTVLPQFRSVQCLTILDGWGLSYAVIIRNILEAVPDLQKLILIAPTSVNLEFQSEWHLRGRTSFDKPQFIVPLSVSRTCGDDHIKTEFEGVLQKHFNPSSFNSECQFAGALDAWLTRGKQFDLCVEVTISGVAQDFYDEYWDMEWDLWTVVFSTRTQALGVTPAKDNSEYFQKTGTELVVPMDPSFFEGLSSTAADGRAIHLFRTMWSRT</sequence>
<evidence type="ECO:0000313" key="2">
    <source>
        <dbReference type="Proteomes" id="UP000038010"/>
    </source>
</evidence>
<comment type="caution">
    <text evidence="1">The sequence shown here is derived from an EMBL/GenBank/DDBJ whole genome shotgun (WGS) entry which is preliminary data.</text>
</comment>
<dbReference type="AlphaFoldDB" id="A0A0N0NIY4"/>
<protein>
    <submittedName>
        <fullName evidence="1">Uncharacterized protein</fullName>
    </submittedName>
</protein>
<accession>A0A0N0NIY4</accession>
<dbReference type="VEuPathDB" id="FungiDB:AB675_7274"/>
<keyword evidence="2" id="KW-1185">Reference proteome</keyword>
<reference evidence="1 2" key="1">
    <citation type="submission" date="2015-06" db="EMBL/GenBank/DDBJ databases">
        <title>Draft genome of the ant-associated black yeast Phialophora attae CBS 131958.</title>
        <authorList>
            <person name="Moreno L.F."/>
            <person name="Stielow B.J."/>
            <person name="de Hoog S."/>
            <person name="Vicente V.A."/>
            <person name="Weiss V.A."/>
            <person name="de Vries M."/>
            <person name="Cruz L.M."/>
            <person name="Souza E.M."/>
        </authorList>
    </citation>
    <scope>NUCLEOTIDE SEQUENCE [LARGE SCALE GENOMIC DNA]</scope>
    <source>
        <strain evidence="1 2">CBS 131958</strain>
    </source>
</reference>
<dbReference type="RefSeq" id="XP_017996324.1">
    <property type="nucleotide sequence ID" value="XM_018147629.1"/>
</dbReference>